<accession>A0A0A8Z1B1</accession>
<evidence type="ECO:0000256" key="1">
    <source>
        <dbReference type="SAM" id="Phobius"/>
    </source>
</evidence>
<evidence type="ECO:0000313" key="2">
    <source>
        <dbReference type="EMBL" id="JAD28622.1"/>
    </source>
</evidence>
<keyword evidence="1" id="KW-1133">Transmembrane helix</keyword>
<reference evidence="2" key="1">
    <citation type="submission" date="2014-09" db="EMBL/GenBank/DDBJ databases">
        <authorList>
            <person name="Magalhaes I.L.F."/>
            <person name="Oliveira U."/>
            <person name="Santos F.R."/>
            <person name="Vidigal T.H.D.A."/>
            <person name="Brescovit A.D."/>
            <person name="Santos A.J."/>
        </authorList>
    </citation>
    <scope>NUCLEOTIDE SEQUENCE</scope>
    <source>
        <tissue evidence="2">Shoot tissue taken approximately 20 cm above the soil surface</tissue>
    </source>
</reference>
<keyword evidence="1" id="KW-0472">Membrane</keyword>
<protein>
    <submittedName>
        <fullName evidence="2">Uncharacterized protein</fullName>
    </submittedName>
</protein>
<proteinExistence type="predicted"/>
<sequence length="48" mass="5759">MEMLEWGGYNGIGFFVVVDLMFSYLLRTSVHLHIYAHTCIHTYPRYLY</sequence>
<name>A0A0A8Z1B1_ARUDO</name>
<dbReference type="AlphaFoldDB" id="A0A0A8Z1B1"/>
<feature type="transmembrane region" description="Helical" evidence="1">
    <location>
        <begin position="6"/>
        <end position="26"/>
    </location>
</feature>
<keyword evidence="1" id="KW-0812">Transmembrane</keyword>
<dbReference type="EMBL" id="GBRH01269273">
    <property type="protein sequence ID" value="JAD28622.1"/>
    <property type="molecule type" value="Transcribed_RNA"/>
</dbReference>
<organism evidence="2">
    <name type="scientific">Arundo donax</name>
    <name type="common">Giant reed</name>
    <name type="synonym">Donax arundinaceus</name>
    <dbReference type="NCBI Taxonomy" id="35708"/>
    <lineage>
        <taxon>Eukaryota</taxon>
        <taxon>Viridiplantae</taxon>
        <taxon>Streptophyta</taxon>
        <taxon>Embryophyta</taxon>
        <taxon>Tracheophyta</taxon>
        <taxon>Spermatophyta</taxon>
        <taxon>Magnoliopsida</taxon>
        <taxon>Liliopsida</taxon>
        <taxon>Poales</taxon>
        <taxon>Poaceae</taxon>
        <taxon>PACMAD clade</taxon>
        <taxon>Arundinoideae</taxon>
        <taxon>Arundineae</taxon>
        <taxon>Arundo</taxon>
    </lineage>
</organism>
<reference evidence="2" key="2">
    <citation type="journal article" date="2015" name="Data Brief">
        <title>Shoot transcriptome of the giant reed, Arundo donax.</title>
        <authorList>
            <person name="Barrero R.A."/>
            <person name="Guerrero F.D."/>
            <person name="Moolhuijzen P."/>
            <person name="Goolsby J.A."/>
            <person name="Tidwell J."/>
            <person name="Bellgard S.E."/>
            <person name="Bellgard M.I."/>
        </authorList>
    </citation>
    <scope>NUCLEOTIDE SEQUENCE</scope>
    <source>
        <tissue evidence="2">Shoot tissue taken approximately 20 cm above the soil surface</tissue>
    </source>
</reference>